<dbReference type="PANTHER" id="PTHR43356">
    <property type="entry name" value="PHOSPHATE ACETYLTRANSFERASE"/>
    <property type="match status" value="1"/>
</dbReference>
<organism evidence="5 6">
    <name type="scientific">Aquella oligotrophica</name>
    <dbReference type="NCBI Taxonomy" id="2067065"/>
    <lineage>
        <taxon>Bacteria</taxon>
        <taxon>Pseudomonadati</taxon>
        <taxon>Pseudomonadota</taxon>
        <taxon>Betaproteobacteria</taxon>
        <taxon>Neisseriales</taxon>
        <taxon>Neisseriaceae</taxon>
        <taxon>Aquella</taxon>
    </lineage>
</organism>
<evidence type="ECO:0000259" key="4">
    <source>
        <dbReference type="Pfam" id="PF01515"/>
    </source>
</evidence>
<evidence type="ECO:0000256" key="1">
    <source>
        <dbReference type="ARBA" id="ARBA00005656"/>
    </source>
</evidence>
<dbReference type="InterPro" id="IPR050500">
    <property type="entry name" value="Phos_Acetyltrans/Butyryltrans"/>
</dbReference>
<keyword evidence="2 5" id="KW-0808">Transferase</keyword>
<keyword evidence="6" id="KW-1185">Reference proteome</keyword>
<dbReference type="RefSeq" id="WP_102952032.1">
    <property type="nucleotide sequence ID" value="NZ_CP024847.1"/>
</dbReference>
<dbReference type="InterPro" id="IPR012147">
    <property type="entry name" value="P_Ac_Bu_trans"/>
</dbReference>
<comment type="similarity">
    <text evidence="1">Belongs to the phosphate acetyltransferase and butyryltransferase family.</text>
</comment>
<evidence type="ECO:0000313" key="5">
    <source>
        <dbReference type="EMBL" id="AUR52744.1"/>
    </source>
</evidence>
<dbReference type="GO" id="GO:0008959">
    <property type="term" value="F:phosphate acetyltransferase activity"/>
    <property type="evidence" value="ECO:0007669"/>
    <property type="project" value="UniProtKB-EC"/>
</dbReference>
<sequence length="305" mass="32761">MEKNLDFLVKKCNSLGKIPAAVVYPCSDVALSGALKARECGVIEPVLVGPIAEINDAALKYGFDISGIKIIDCKDDIEAAAKAATLAANGEVKLLVKGSLHTDIMMHAIMQPEYNLRTHQLISSSCLMHLPTYNRLIFIADMVINIAPTLEQKVQILENAVDLAHALGWENPKVAIIAAVETVNLKMPATVDAAIISKMADRGQITGCIVDGPIDLDIAVDPTSAKIKHFKSQIMGDADILILPDLQSANSLYKQMIFMGKADAADVILGAKIPVVVTSRSDDEETRLNSIAAAALHAHYQTRTI</sequence>
<dbReference type="Proteomes" id="UP000236655">
    <property type="component" value="Chromosome"/>
</dbReference>
<evidence type="ECO:0000256" key="2">
    <source>
        <dbReference type="ARBA" id="ARBA00022679"/>
    </source>
</evidence>
<gene>
    <name evidence="5" type="ORF">CUN60_10695</name>
</gene>
<reference evidence="6" key="1">
    <citation type="submission" date="2017-11" db="EMBL/GenBank/DDBJ databases">
        <authorList>
            <person name="Chan K.G."/>
            <person name="Lee L.S."/>
        </authorList>
    </citation>
    <scope>NUCLEOTIDE SEQUENCE [LARGE SCALE GENOMIC DNA]</scope>
    <source>
        <strain evidence="6">DSM 100970</strain>
    </source>
</reference>
<dbReference type="SUPFAM" id="SSF53659">
    <property type="entry name" value="Isocitrate/Isopropylmalate dehydrogenase-like"/>
    <property type="match status" value="1"/>
</dbReference>
<evidence type="ECO:0000313" key="6">
    <source>
        <dbReference type="Proteomes" id="UP000236655"/>
    </source>
</evidence>
<dbReference type="Gene3D" id="3.40.718.10">
    <property type="entry name" value="Isopropylmalate Dehydrogenase"/>
    <property type="match status" value="1"/>
</dbReference>
<dbReference type="NCBIfam" id="NF006045">
    <property type="entry name" value="PRK08190.1"/>
    <property type="match status" value="1"/>
</dbReference>
<dbReference type="AlphaFoldDB" id="A0A2I7N8F5"/>
<dbReference type="KEGG" id="nba:CUN60_10695"/>
<keyword evidence="3 5" id="KW-0012">Acyltransferase</keyword>
<evidence type="ECO:0000256" key="3">
    <source>
        <dbReference type="ARBA" id="ARBA00023315"/>
    </source>
</evidence>
<proteinExistence type="inferred from homology"/>
<feature type="domain" description="Phosphate acetyl/butaryl transferase" evidence="4">
    <location>
        <begin position="80"/>
        <end position="295"/>
    </location>
</feature>
<name>A0A2I7N8F5_9NEIS</name>
<accession>A0A2I7N8F5</accession>
<dbReference type="PIRSF" id="PIRSF000428">
    <property type="entry name" value="P_Ac_trans"/>
    <property type="match status" value="1"/>
</dbReference>
<dbReference type="PANTHER" id="PTHR43356:SF2">
    <property type="entry name" value="PHOSPHATE ACETYLTRANSFERASE"/>
    <property type="match status" value="1"/>
</dbReference>
<dbReference type="EC" id="2.3.1.8" evidence="5"/>
<protein>
    <submittedName>
        <fullName evidence="5">Phosphate acetyltransferase</fullName>
        <ecNumber evidence="5">2.3.1.8</ecNumber>
    </submittedName>
</protein>
<dbReference type="OrthoDB" id="9774179at2"/>
<dbReference type="InterPro" id="IPR002505">
    <property type="entry name" value="PTA_PTB"/>
</dbReference>
<dbReference type="Pfam" id="PF01515">
    <property type="entry name" value="PTA_PTB"/>
    <property type="match status" value="1"/>
</dbReference>
<dbReference type="EMBL" id="CP024847">
    <property type="protein sequence ID" value="AUR52744.1"/>
    <property type="molecule type" value="Genomic_DNA"/>
</dbReference>